<name>A0A1H9Q591_9BACI</name>
<accession>A0A1H9Q591</accession>
<dbReference type="AlphaFoldDB" id="A0A1H9Q591"/>
<dbReference type="STRING" id="531814.SAMN04487944_10635"/>
<dbReference type="RefSeq" id="WP_089740282.1">
    <property type="nucleotide sequence ID" value="NZ_FOGL01000006.1"/>
</dbReference>
<proteinExistence type="predicted"/>
<dbReference type="Proteomes" id="UP000199687">
    <property type="component" value="Unassembled WGS sequence"/>
</dbReference>
<organism evidence="2 3">
    <name type="scientific">Gracilibacillus ureilyticus</name>
    <dbReference type="NCBI Taxonomy" id="531814"/>
    <lineage>
        <taxon>Bacteria</taxon>
        <taxon>Bacillati</taxon>
        <taxon>Bacillota</taxon>
        <taxon>Bacilli</taxon>
        <taxon>Bacillales</taxon>
        <taxon>Bacillaceae</taxon>
        <taxon>Gracilibacillus</taxon>
    </lineage>
</organism>
<dbReference type="PROSITE" id="PS51819">
    <property type="entry name" value="VOC"/>
    <property type="match status" value="1"/>
</dbReference>
<dbReference type="InterPro" id="IPR004360">
    <property type="entry name" value="Glyas_Fos-R_dOase_dom"/>
</dbReference>
<evidence type="ECO:0000259" key="1">
    <source>
        <dbReference type="PROSITE" id="PS51819"/>
    </source>
</evidence>
<dbReference type="Gene3D" id="3.30.720.110">
    <property type="match status" value="1"/>
</dbReference>
<dbReference type="SUPFAM" id="SSF54593">
    <property type="entry name" value="Glyoxalase/Bleomycin resistance protein/Dihydroxybiphenyl dioxygenase"/>
    <property type="match status" value="1"/>
</dbReference>
<sequence>MNIKSFYPVLMSEDVELTSDFYKHYFGFNSVFQVDWYTSLRQEKAGYELAIIDKNHQTIPAQFSKHVQGLILNFEVENVDEVYANLIRQAKLPLHMDIRDEEFGQRHFITSDPDGVLIDIIKIIPPSQTFHEHYKESIWMDD</sequence>
<dbReference type="InterPro" id="IPR029068">
    <property type="entry name" value="Glyas_Bleomycin-R_OHBP_Dase"/>
</dbReference>
<dbReference type="Pfam" id="PF00903">
    <property type="entry name" value="Glyoxalase"/>
    <property type="match status" value="1"/>
</dbReference>
<dbReference type="EMBL" id="FOGL01000006">
    <property type="protein sequence ID" value="SER55588.1"/>
    <property type="molecule type" value="Genomic_DNA"/>
</dbReference>
<evidence type="ECO:0000313" key="2">
    <source>
        <dbReference type="EMBL" id="SER55588.1"/>
    </source>
</evidence>
<dbReference type="GO" id="GO:0051213">
    <property type="term" value="F:dioxygenase activity"/>
    <property type="evidence" value="ECO:0007669"/>
    <property type="project" value="UniProtKB-KW"/>
</dbReference>
<keyword evidence="3" id="KW-1185">Reference proteome</keyword>
<feature type="domain" description="VOC" evidence="1">
    <location>
        <begin position="4"/>
        <end position="123"/>
    </location>
</feature>
<evidence type="ECO:0000313" key="3">
    <source>
        <dbReference type="Proteomes" id="UP000199687"/>
    </source>
</evidence>
<keyword evidence="2" id="KW-0223">Dioxygenase</keyword>
<dbReference type="Gene3D" id="3.30.720.120">
    <property type="match status" value="1"/>
</dbReference>
<reference evidence="2 3" key="1">
    <citation type="submission" date="2016-10" db="EMBL/GenBank/DDBJ databases">
        <authorList>
            <person name="de Groot N.N."/>
        </authorList>
    </citation>
    <scope>NUCLEOTIDE SEQUENCE [LARGE SCALE GENOMIC DNA]</scope>
    <source>
        <strain evidence="2 3">CGMCC 1.7727</strain>
    </source>
</reference>
<gene>
    <name evidence="2" type="ORF">SAMN04487944_10635</name>
</gene>
<dbReference type="OrthoDB" id="66829at2"/>
<keyword evidence="2" id="KW-0560">Oxidoreductase</keyword>
<protein>
    <submittedName>
        <fullName evidence="2">Catechol 2,3-dioxygenase</fullName>
    </submittedName>
</protein>
<dbReference type="InterPro" id="IPR037523">
    <property type="entry name" value="VOC_core"/>
</dbReference>